<evidence type="ECO:0000313" key="2">
    <source>
        <dbReference type="Proteomes" id="UP000664859"/>
    </source>
</evidence>
<keyword evidence="2" id="KW-1185">Reference proteome</keyword>
<accession>A0A835YL21</accession>
<dbReference type="EMBL" id="JAFCMP010000525">
    <property type="protein sequence ID" value="KAG5177451.1"/>
    <property type="molecule type" value="Genomic_DNA"/>
</dbReference>
<protein>
    <submittedName>
        <fullName evidence="1">HopJ type III effector protein</fullName>
    </submittedName>
</protein>
<proteinExistence type="predicted"/>
<dbReference type="OrthoDB" id="10267503at2759"/>
<gene>
    <name evidence="1" type="ORF">JKP88DRAFT_158770</name>
</gene>
<dbReference type="InterPro" id="IPR038604">
    <property type="entry name" value="HopJ_sf"/>
</dbReference>
<sequence length="123" mass="12784">MSVAGVDTPSSISAFAARLAQASDAVTFEDTMEVIAANYEFAPKPFTNGDVHNAAGTNEGSCKVFSFGKLAALDEASTLSCFGQHYRDVLADPAGAAHANIRSFMEAGWGGVHFPEGVALTPK</sequence>
<organism evidence="1 2">
    <name type="scientific">Tribonema minus</name>
    <dbReference type="NCBI Taxonomy" id="303371"/>
    <lineage>
        <taxon>Eukaryota</taxon>
        <taxon>Sar</taxon>
        <taxon>Stramenopiles</taxon>
        <taxon>Ochrophyta</taxon>
        <taxon>PX clade</taxon>
        <taxon>Xanthophyceae</taxon>
        <taxon>Tribonematales</taxon>
        <taxon>Tribonemataceae</taxon>
        <taxon>Tribonema</taxon>
    </lineage>
</organism>
<dbReference type="InterPro" id="IPR014984">
    <property type="entry name" value="HopJ"/>
</dbReference>
<dbReference type="Gene3D" id="3.20.160.10">
    <property type="entry name" value="vpa0580 domain like"/>
    <property type="match status" value="1"/>
</dbReference>
<evidence type="ECO:0000313" key="1">
    <source>
        <dbReference type="EMBL" id="KAG5177451.1"/>
    </source>
</evidence>
<comment type="caution">
    <text evidence="1">The sequence shown here is derived from an EMBL/GenBank/DDBJ whole genome shotgun (WGS) entry which is preliminary data.</text>
</comment>
<dbReference type="Pfam" id="PF08888">
    <property type="entry name" value="HopJ"/>
    <property type="match status" value="1"/>
</dbReference>
<name>A0A835YL21_9STRA</name>
<reference evidence="1" key="1">
    <citation type="submission" date="2021-02" db="EMBL/GenBank/DDBJ databases">
        <title>First Annotated Genome of the Yellow-green Alga Tribonema minus.</title>
        <authorList>
            <person name="Mahan K.M."/>
        </authorList>
    </citation>
    <scope>NUCLEOTIDE SEQUENCE</scope>
    <source>
        <strain evidence="1">UTEX B ZZ1240</strain>
    </source>
</reference>
<dbReference type="AlphaFoldDB" id="A0A835YL21"/>
<dbReference type="Proteomes" id="UP000664859">
    <property type="component" value="Unassembled WGS sequence"/>
</dbReference>